<dbReference type="FunFam" id="2.10.25.10:FF:000068">
    <property type="entry name" value="Latent transforming growth factor beta binding protein 3"/>
    <property type="match status" value="1"/>
</dbReference>
<feature type="domain" description="EGF-like" evidence="8">
    <location>
        <begin position="5"/>
        <end position="41"/>
    </location>
</feature>
<dbReference type="PROSITE" id="PS01186">
    <property type="entry name" value="EGF_2"/>
    <property type="match status" value="1"/>
</dbReference>
<dbReference type="PROSITE" id="PS00022">
    <property type="entry name" value="EGF_1"/>
    <property type="match status" value="1"/>
</dbReference>
<feature type="transmembrane region" description="Helical" evidence="7">
    <location>
        <begin position="234"/>
        <end position="261"/>
    </location>
</feature>
<dbReference type="InterPro" id="IPR001881">
    <property type="entry name" value="EGF-like_Ca-bd_dom"/>
</dbReference>
<dbReference type="GO" id="GO:0005509">
    <property type="term" value="F:calcium ion binding"/>
    <property type="evidence" value="ECO:0007669"/>
    <property type="project" value="InterPro"/>
</dbReference>
<keyword evidence="5" id="KW-0325">Glycoprotein</keyword>
<dbReference type="Proteomes" id="UP000007110">
    <property type="component" value="Unassembled WGS sequence"/>
</dbReference>
<accession>A0A7M7HJJ4</accession>
<proteinExistence type="predicted"/>
<keyword evidence="3" id="KW-0677">Repeat</keyword>
<dbReference type="RefSeq" id="XP_011681799.2">
    <property type="nucleotide sequence ID" value="XM_011683497.2"/>
</dbReference>
<reference evidence="9" key="2">
    <citation type="submission" date="2021-01" db="UniProtKB">
        <authorList>
            <consortium name="EnsemblMetazoa"/>
        </authorList>
    </citation>
    <scope>IDENTIFICATION</scope>
</reference>
<evidence type="ECO:0000256" key="6">
    <source>
        <dbReference type="PROSITE-ProRule" id="PRU00076"/>
    </source>
</evidence>
<name>A0A7M7HJJ4_STRPU</name>
<dbReference type="PROSITE" id="PS50026">
    <property type="entry name" value="EGF_3"/>
    <property type="match status" value="2"/>
</dbReference>
<keyword evidence="7" id="KW-0812">Transmembrane</keyword>
<dbReference type="EnsemblMetazoa" id="XM_011683497">
    <property type="protein sequence ID" value="XP_011681799"/>
    <property type="gene ID" value="LOC105446533"/>
</dbReference>
<dbReference type="SUPFAM" id="SSF57196">
    <property type="entry name" value="EGF/Laminin"/>
    <property type="match status" value="2"/>
</dbReference>
<evidence type="ECO:0000256" key="4">
    <source>
        <dbReference type="ARBA" id="ARBA00023157"/>
    </source>
</evidence>
<dbReference type="GeneID" id="105446533"/>
<dbReference type="InterPro" id="IPR000742">
    <property type="entry name" value="EGF"/>
</dbReference>
<dbReference type="PANTHER" id="PTHR12916:SF9">
    <property type="entry name" value="NEUROGENIC LOCUS NOTCH HOMOLOG PROTEIN 1-RELATED"/>
    <property type="match status" value="1"/>
</dbReference>
<dbReference type="SMART" id="SM00179">
    <property type="entry name" value="EGF_CA"/>
    <property type="match status" value="2"/>
</dbReference>
<dbReference type="PROSITE" id="PS01187">
    <property type="entry name" value="EGF_CA"/>
    <property type="match status" value="1"/>
</dbReference>
<dbReference type="Pfam" id="PF07645">
    <property type="entry name" value="EGF_CA"/>
    <property type="match status" value="1"/>
</dbReference>
<protein>
    <recommendedName>
        <fullName evidence="8">EGF-like domain-containing protein</fullName>
    </recommendedName>
</protein>
<feature type="domain" description="EGF-like" evidence="8">
    <location>
        <begin position="43"/>
        <end position="80"/>
    </location>
</feature>
<dbReference type="CDD" id="cd00054">
    <property type="entry name" value="EGF_CA"/>
    <property type="match status" value="2"/>
</dbReference>
<evidence type="ECO:0000256" key="7">
    <source>
        <dbReference type="SAM" id="Phobius"/>
    </source>
</evidence>
<evidence type="ECO:0000256" key="5">
    <source>
        <dbReference type="ARBA" id="ARBA00023180"/>
    </source>
</evidence>
<dbReference type="KEGG" id="spu:105446533"/>
<sequence length="364" mass="39426">MCETNIDDCSSNSCTNEETCTDGINSFTCACVGGYTGNLCVTDINECELDSSLCSNGRCVNLVGAYTCVCDNGFMLANGNSCNVFSSGLSASRVTAQITGQSLNGQTLTYTPELTNISSAVYMEYEVAFCFIFSQYVKGQLGSQLVGDNNCIVLSFSPGSVVANVQMELTATSQSEVDELAMSFSALSTNIDQMLSAHGQTLLLASVCTNVQPDQAGLTGDLCQNAPQGLSNGAIIGIALGVFGSVLVLITCVCCVFIQVVRRNQATKLLLADHPSRRNGDFYRNEYLNGCVEYNSFEGRWYTIGQALDRMRETDALPHEDRDFRTPYVVDGSEMPLEDRNFSTPYVVAWSEMSNSVEQNPIHY</sequence>
<keyword evidence="10" id="KW-1185">Reference proteome</keyword>
<evidence type="ECO:0000256" key="2">
    <source>
        <dbReference type="ARBA" id="ARBA00022729"/>
    </source>
</evidence>
<keyword evidence="4 6" id="KW-1015">Disulfide bond</keyword>
<dbReference type="InParanoid" id="A0A7M7HJJ4"/>
<keyword evidence="2" id="KW-0732">Signal</keyword>
<evidence type="ECO:0000259" key="8">
    <source>
        <dbReference type="PROSITE" id="PS50026"/>
    </source>
</evidence>
<keyword evidence="7" id="KW-1133">Transmembrane helix</keyword>
<evidence type="ECO:0000313" key="10">
    <source>
        <dbReference type="Proteomes" id="UP000007110"/>
    </source>
</evidence>
<dbReference type="InterPro" id="IPR049883">
    <property type="entry name" value="NOTCH1_EGF-like"/>
</dbReference>
<comment type="caution">
    <text evidence="6">Lacks conserved residue(s) required for the propagation of feature annotation.</text>
</comment>
<dbReference type="AlphaFoldDB" id="A0A7M7HJJ4"/>
<keyword evidence="7" id="KW-0472">Membrane</keyword>
<evidence type="ECO:0000256" key="3">
    <source>
        <dbReference type="ARBA" id="ARBA00022737"/>
    </source>
</evidence>
<dbReference type="FunFam" id="2.10.25.10:FF:000004">
    <property type="entry name" value="Neurogenic locus notch 1"/>
    <property type="match status" value="1"/>
</dbReference>
<organism evidence="9 10">
    <name type="scientific">Strongylocentrotus purpuratus</name>
    <name type="common">Purple sea urchin</name>
    <dbReference type="NCBI Taxonomy" id="7668"/>
    <lineage>
        <taxon>Eukaryota</taxon>
        <taxon>Metazoa</taxon>
        <taxon>Echinodermata</taxon>
        <taxon>Eleutherozoa</taxon>
        <taxon>Echinozoa</taxon>
        <taxon>Echinoidea</taxon>
        <taxon>Euechinoidea</taxon>
        <taxon>Echinacea</taxon>
        <taxon>Camarodonta</taxon>
        <taxon>Echinidea</taxon>
        <taxon>Strongylocentrotidae</taxon>
        <taxon>Strongylocentrotus</taxon>
    </lineage>
</organism>
<dbReference type="InterPro" id="IPR000152">
    <property type="entry name" value="EGF-type_Asp/Asn_hydroxyl_site"/>
</dbReference>
<evidence type="ECO:0000313" key="9">
    <source>
        <dbReference type="EnsemblMetazoa" id="XP_011681799"/>
    </source>
</evidence>
<dbReference type="PANTHER" id="PTHR12916">
    <property type="entry name" value="CYTOCHROME C OXIDASE POLYPEPTIDE VIC-2"/>
    <property type="match status" value="1"/>
</dbReference>
<keyword evidence="1 6" id="KW-0245">EGF-like domain</keyword>
<dbReference type="OrthoDB" id="41109at2759"/>
<dbReference type="PROSITE" id="PS00010">
    <property type="entry name" value="ASX_HYDROXYL"/>
    <property type="match status" value="2"/>
</dbReference>
<dbReference type="SMART" id="SM00181">
    <property type="entry name" value="EGF"/>
    <property type="match status" value="2"/>
</dbReference>
<feature type="disulfide bond" evidence="6">
    <location>
        <begin position="31"/>
        <end position="40"/>
    </location>
</feature>
<reference evidence="10" key="1">
    <citation type="submission" date="2015-02" db="EMBL/GenBank/DDBJ databases">
        <title>Genome sequencing for Strongylocentrotus purpuratus.</title>
        <authorList>
            <person name="Murali S."/>
            <person name="Liu Y."/>
            <person name="Vee V."/>
            <person name="English A."/>
            <person name="Wang M."/>
            <person name="Skinner E."/>
            <person name="Han Y."/>
            <person name="Muzny D.M."/>
            <person name="Worley K.C."/>
            <person name="Gibbs R.A."/>
        </authorList>
    </citation>
    <scope>NUCLEOTIDE SEQUENCE</scope>
</reference>
<dbReference type="Gene3D" id="2.10.25.10">
    <property type="entry name" value="Laminin"/>
    <property type="match status" value="2"/>
</dbReference>
<dbReference type="InterPro" id="IPR018097">
    <property type="entry name" value="EGF_Ca-bd_CS"/>
</dbReference>
<evidence type="ECO:0000256" key="1">
    <source>
        <dbReference type="ARBA" id="ARBA00022536"/>
    </source>
</evidence>